<accession>A0A9Q1QEK3</accession>
<evidence type="ECO:0000256" key="1">
    <source>
        <dbReference type="ARBA" id="ARBA00004370"/>
    </source>
</evidence>
<evidence type="ECO:0000256" key="7">
    <source>
        <dbReference type="SAM" id="Phobius"/>
    </source>
</evidence>
<dbReference type="PROSITE" id="PS50011">
    <property type="entry name" value="PROTEIN_KINASE_DOM"/>
    <property type="match status" value="1"/>
</dbReference>
<keyword evidence="5 7" id="KW-1133">Transmembrane helix</keyword>
<evidence type="ECO:0000256" key="2">
    <source>
        <dbReference type="ARBA" id="ARBA00022614"/>
    </source>
</evidence>
<dbReference type="EMBL" id="JAKOGI010000217">
    <property type="protein sequence ID" value="KAJ8439483.1"/>
    <property type="molecule type" value="Genomic_DNA"/>
</dbReference>
<evidence type="ECO:0000313" key="10">
    <source>
        <dbReference type="EMBL" id="KAJ8439483.1"/>
    </source>
</evidence>
<dbReference type="OrthoDB" id="598358at2759"/>
<reference evidence="10" key="1">
    <citation type="submission" date="2022-04" db="EMBL/GenBank/DDBJ databases">
        <title>Carnegiea gigantea Genome sequencing and assembly v2.</title>
        <authorList>
            <person name="Copetti D."/>
            <person name="Sanderson M.J."/>
            <person name="Burquez A."/>
            <person name="Wojciechowski M.F."/>
        </authorList>
    </citation>
    <scope>NUCLEOTIDE SEQUENCE</scope>
    <source>
        <strain evidence="10">SGP5-SGP5p</strain>
        <tissue evidence="10">Aerial part</tissue>
    </source>
</reference>
<dbReference type="SUPFAM" id="SSF52058">
    <property type="entry name" value="L domain-like"/>
    <property type="match status" value="1"/>
</dbReference>
<dbReference type="SUPFAM" id="SSF56112">
    <property type="entry name" value="Protein kinase-like (PK-like)"/>
    <property type="match status" value="1"/>
</dbReference>
<evidence type="ECO:0000313" key="11">
    <source>
        <dbReference type="Proteomes" id="UP001153076"/>
    </source>
</evidence>
<dbReference type="InterPro" id="IPR001611">
    <property type="entry name" value="Leu-rich_rpt"/>
</dbReference>
<evidence type="ECO:0000256" key="4">
    <source>
        <dbReference type="ARBA" id="ARBA00022737"/>
    </source>
</evidence>
<dbReference type="GO" id="GO:0005524">
    <property type="term" value="F:ATP binding"/>
    <property type="evidence" value="ECO:0007669"/>
    <property type="project" value="InterPro"/>
</dbReference>
<evidence type="ECO:0000259" key="9">
    <source>
        <dbReference type="PROSITE" id="PS50011"/>
    </source>
</evidence>
<dbReference type="InterPro" id="IPR032675">
    <property type="entry name" value="LRR_dom_sf"/>
</dbReference>
<dbReference type="Gene3D" id="3.80.10.10">
    <property type="entry name" value="Ribonuclease Inhibitor"/>
    <property type="match status" value="1"/>
</dbReference>
<organism evidence="10 11">
    <name type="scientific">Carnegiea gigantea</name>
    <dbReference type="NCBI Taxonomy" id="171969"/>
    <lineage>
        <taxon>Eukaryota</taxon>
        <taxon>Viridiplantae</taxon>
        <taxon>Streptophyta</taxon>
        <taxon>Embryophyta</taxon>
        <taxon>Tracheophyta</taxon>
        <taxon>Spermatophyta</taxon>
        <taxon>Magnoliopsida</taxon>
        <taxon>eudicotyledons</taxon>
        <taxon>Gunneridae</taxon>
        <taxon>Pentapetalae</taxon>
        <taxon>Caryophyllales</taxon>
        <taxon>Cactineae</taxon>
        <taxon>Cactaceae</taxon>
        <taxon>Cactoideae</taxon>
        <taxon>Echinocereeae</taxon>
        <taxon>Carnegiea</taxon>
    </lineage>
</organism>
<dbReference type="Proteomes" id="UP001153076">
    <property type="component" value="Unassembled WGS sequence"/>
</dbReference>
<dbReference type="AlphaFoldDB" id="A0A9Q1QEK3"/>
<dbReference type="CDD" id="cd14066">
    <property type="entry name" value="STKc_IRAK"/>
    <property type="match status" value="1"/>
</dbReference>
<gene>
    <name evidence="10" type="ORF">Cgig2_007000</name>
</gene>
<evidence type="ECO:0000256" key="3">
    <source>
        <dbReference type="ARBA" id="ARBA00022692"/>
    </source>
</evidence>
<dbReference type="FunFam" id="3.80.10.10:FF:000415">
    <property type="entry name" value="Inactive LRR receptor-like serine/threonine-protein kinase BIR2"/>
    <property type="match status" value="1"/>
</dbReference>
<dbReference type="Gene3D" id="3.30.200.20">
    <property type="entry name" value="Phosphorylase Kinase, domain 1"/>
    <property type="match status" value="1"/>
</dbReference>
<dbReference type="Pfam" id="PF08263">
    <property type="entry name" value="LRRNT_2"/>
    <property type="match status" value="1"/>
</dbReference>
<keyword evidence="8" id="KW-0732">Signal</keyword>
<keyword evidence="4" id="KW-0677">Repeat</keyword>
<dbReference type="Pfam" id="PF00560">
    <property type="entry name" value="LRR_1"/>
    <property type="match status" value="4"/>
</dbReference>
<dbReference type="PANTHER" id="PTHR48007">
    <property type="entry name" value="LEUCINE-RICH REPEAT RECEPTOR-LIKE PROTEIN KINASE PXC1"/>
    <property type="match status" value="1"/>
</dbReference>
<feature type="chain" id="PRO_5040169182" description="Protein kinase domain-containing protein" evidence="8">
    <location>
        <begin position="21"/>
        <end position="643"/>
    </location>
</feature>
<comment type="subcellular location">
    <subcellularLocation>
        <location evidence="1">Membrane</location>
    </subcellularLocation>
</comment>
<keyword evidence="11" id="KW-1185">Reference proteome</keyword>
<dbReference type="Pfam" id="PF07714">
    <property type="entry name" value="PK_Tyr_Ser-Thr"/>
    <property type="match status" value="1"/>
</dbReference>
<dbReference type="FunFam" id="1.10.510.10:FF:000095">
    <property type="entry name" value="protein STRUBBELIG-RECEPTOR FAMILY 8"/>
    <property type="match status" value="1"/>
</dbReference>
<dbReference type="FunFam" id="3.30.200.20:FF:000428">
    <property type="entry name" value="Inactive LRR receptor-like serine/threonine-protein kinase BIR2"/>
    <property type="match status" value="1"/>
</dbReference>
<comment type="caution">
    <text evidence="10">The sequence shown here is derived from an EMBL/GenBank/DDBJ whole genome shotgun (WGS) entry which is preliminary data.</text>
</comment>
<keyword evidence="6 7" id="KW-0472">Membrane</keyword>
<evidence type="ECO:0000256" key="5">
    <source>
        <dbReference type="ARBA" id="ARBA00022989"/>
    </source>
</evidence>
<dbReference type="InterPro" id="IPR046959">
    <property type="entry name" value="PRK1-6/SRF4-like"/>
</dbReference>
<dbReference type="InterPro" id="IPR001245">
    <property type="entry name" value="Ser-Thr/Tyr_kinase_cat_dom"/>
</dbReference>
<dbReference type="PANTHER" id="PTHR48007:SF86">
    <property type="entry name" value="(WILD MALAYSIAN BANANA) HYPOTHETICAL PROTEIN"/>
    <property type="match status" value="1"/>
</dbReference>
<keyword evidence="2" id="KW-0433">Leucine-rich repeat</keyword>
<feature type="signal peptide" evidence="8">
    <location>
        <begin position="1"/>
        <end position="20"/>
    </location>
</feature>
<sequence length="643" mass="69384">MATHFSLLLTLLSLLSLSSAVDDDVRCLEGVKSSLSDPGGSLSGWTFDDTSANSICKLNGVGCWNEKEDRLLSLQLSNMSLAGTLPSSLQYCRSLQNLVLAGNRISGNIPPEICDWLPYLTTLDLSGNELSGEIPSQIGNCKFLNNLILSDNKLSGSIPLELSQLDRLKRFSVAGNRLSGSIPDDLARFGSDGFTGNDRLCGKPVGSRCGGLMGKNLKVVVVAGVVGAGASLFIGFAIWWWFWDHPKKKKAPIDGEKSGNYTGWIGKLAANRLVQVVLFHKPIVKIRVSDLLVATGSFSDGKIVNSTKTGVSYQAILPDGSALAIKRLRGCKLSEKQFKTEINRLGQLRHPNLVPLLGFCVVEDEKLVVYKHMTNGSLHSQLHGSDQNGSVLDWRTRLKIGVGAARGLAWLHHGCQPPTLHQNVSSNVILLDDDFDARITDVGLVRLMRMGDSNGSSCVNGDFGEFGYVAPEYSSTMVASLKGDVYGFGVMLLELVTGQKPLEVNSGGEGFKGSLVDWVTYLSSSGRINDAIDKNLCGEDNDDEIMQLLRVACSCVASRPKDRPSMFRVYESLGTVTLSGNSGIMGERNSVPVFAAQDVKAHVLRPYLSWLMTTLTRVTSSSSSSSSSSFMMVHSSILSSLDT</sequence>
<dbReference type="InterPro" id="IPR013210">
    <property type="entry name" value="LRR_N_plant-typ"/>
</dbReference>
<feature type="transmembrane region" description="Helical" evidence="7">
    <location>
        <begin position="219"/>
        <end position="242"/>
    </location>
</feature>
<dbReference type="InterPro" id="IPR011009">
    <property type="entry name" value="Kinase-like_dom_sf"/>
</dbReference>
<protein>
    <recommendedName>
        <fullName evidence="9">Protein kinase domain-containing protein</fullName>
    </recommendedName>
</protein>
<evidence type="ECO:0000256" key="6">
    <source>
        <dbReference type="ARBA" id="ARBA00023136"/>
    </source>
</evidence>
<dbReference type="GO" id="GO:0004672">
    <property type="term" value="F:protein kinase activity"/>
    <property type="evidence" value="ECO:0007669"/>
    <property type="project" value="InterPro"/>
</dbReference>
<dbReference type="InterPro" id="IPR000719">
    <property type="entry name" value="Prot_kinase_dom"/>
</dbReference>
<feature type="domain" description="Protein kinase" evidence="9">
    <location>
        <begin position="298"/>
        <end position="578"/>
    </location>
</feature>
<proteinExistence type="predicted"/>
<dbReference type="GO" id="GO:0016020">
    <property type="term" value="C:membrane"/>
    <property type="evidence" value="ECO:0007669"/>
    <property type="project" value="UniProtKB-SubCell"/>
</dbReference>
<dbReference type="Gene3D" id="1.10.510.10">
    <property type="entry name" value="Transferase(Phosphotransferase) domain 1"/>
    <property type="match status" value="1"/>
</dbReference>
<evidence type="ECO:0000256" key="8">
    <source>
        <dbReference type="SAM" id="SignalP"/>
    </source>
</evidence>
<name>A0A9Q1QEK3_9CARY</name>
<keyword evidence="3 7" id="KW-0812">Transmembrane</keyword>